<sequence length="92" mass="10122">MVGFFCKVSLGETGYLVEEIMDGSRSRTSKIEPRLHESMAFTSRSWALCPKASALLGRRPPQSAHHEDDESTAIHQLSKMPLACTIGCLPCN</sequence>
<protein>
    <submittedName>
        <fullName evidence="1">Uncharacterized protein</fullName>
    </submittedName>
</protein>
<dbReference type="Proteomes" id="UP000742024">
    <property type="component" value="Unassembled WGS sequence"/>
</dbReference>
<evidence type="ECO:0000313" key="2">
    <source>
        <dbReference type="Proteomes" id="UP000742024"/>
    </source>
</evidence>
<name>A0ABQ7PKY3_9HYPO</name>
<dbReference type="EMBL" id="SRPR01000016">
    <property type="protein sequence ID" value="KAG5966930.1"/>
    <property type="molecule type" value="Genomic_DNA"/>
</dbReference>
<keyword evidence="2" id="KW-1185">Reference proteome</keyword>
<evidence type="ECO:0000313" key="1">
    <source>
        <dbReference type="EMBL" id="KAG5966930.1"/>
    </source>
</evidence>
<organism evidence="1 2">
    <name type="scientific">Claviceps arundinis</name>
    <dbReference type="NCBI Taxonomy" id="1623583"/>
    <lineage>
        <taxon>Eukaryota</taxon>
        <taxon>Fungi</taxon>
        <taxon>Dikarya</taxon>
        <taxon>Ascomycota</taxon>
        <taxon>Pezizomycotina</taxon>
        <taxon>Sordariomycetes</taxon>
        <taxon>Hypocreomycetidae</taxon>
        <taxon>Hypocreales</taxon>
        <taxon>Clavicipitaceae</taxon>
        <taxon>Claviceps</taxon>
    </lineage>
</organism>
<accession>A0ABQ7PKY3</accession>
<gene>
    <name evidence="1" type="ORF">E4U57_001633</name>
</gene>
<reference evidence="1 2" key="1">
    <citation type="journal article" date="2020" name="bioRxiv">
        <title>Whole genome comparisons of ergot fungi reveals the divergence and evolution of species within the genus Claviceps are the result of varying mechanisms driving genome evolution and host range expansion.</title>
        <authorList>
            <person name="Wyka S.A."/>
            <person name="Mondo S.J."/>
            <person name="Liu M."/>
            <person name="Dettman J."/>
            <person name="Nalam V."/>
            <person name="Broders K.D."/>
        </authorList>
    </citation>
    <scope>NUCLEOTIDE SEQUENCE [LARGE SCALE GENOMIC DNA]</scope>
    <source>
        <strain evidence="1 2">LM583</strain>
    </source>
</reference>
<comment type="caution">
    <text evidence="1">The sequence shown here is derived from an EMBL/GenBank/DDBJ whole genome shotgun (WGS) entry which is preliminary data.</text>
</comment>
<proteinExistence type="predicted"/>